<organism evidence="9 10">
    <name type="scientific">Pisum sativum</name>
    <name type="common">Garden pea</name>
    <name type="synonym">Lathyrus oleraceus</name>
    <dbReference type="NCBI Taxonomy" id="3888"/>
    <lineage>
        <taxon>Eukaryota</taxon>
        <taxon>Viridiplantae</taxon>
        <taxon>Streptophyta</taxon>
        <taxon>Embryophyta</taxon>
        <taxon>Tracheophyta</taxon>
        <taxon>Spermatophyta</taxon>
        <taxon>Magnoliopsida</taxon>
        <taxon>eudicotyledons</taxon>
        <taxon>Gunneridae</taxon>
        <taxon>Pentapetalae</taxon>
        <taxon>rosids</taxon>
        <taxon>fabids</taxon>
        <taxon>Fabales</taxon>
        <taxon>Fabaceae</taxon>
        <taxon>Papilionoideae</taxon>
        <taxon>50 kb inversion clade</taxon>
        <taxon>NPAAA clade</taxon>
        <taxon>Hologalegina</taxon>
        <taxon>IRL clade</taxon>
        <taxon>Fabeae</taxon>
        <taxon>Lathyrus</taxon>
    </lineage>
</organism>
<dbReference type="PROSITE" id="PS51195">
    <property type="entry name" value="Q_MOTIF"/>
    <property type="match status" value="1"/>
</dbReference>
<dbReference type="InterPro" id="IPR027417">
    <property type="entry name" value="P-loop_NTPase"/>
</dbReference>
<comment type="function">
    <text evidence="6">RNA helicase.</text>
</comment>
<dbReference type="Pfam" id="PF00270">
    <property type="entry name" value="DEAD"/>
    <property type="match status" value="1"/>
</dbReference>
<evidence type="ECO:0000256" key="1">
    <source>
        <dbReference type="ARBA" id="ARBA00022741"/>
    </source>
</evidence>
<dbReference type="EMBL" id="JAMSHJ010000002">
    <property type="protein sequence ID" value="KAI5435638.1"/>
    <property type="molecule type" value="Genomic_DNA"/>
</dbReference>
<keyword evidence="1 6" id="KW-0547">Nucleotide-binding</keyword>
<name>A0A9D5B6A9_PEA</name>
<comment type="similarity">
    <text evidence="6">Belongs to the DEAD box helicase family.</text>
</comment>
<sequence length="226" mass="26100">MKETEVYEEELIDYEEEDEKALDSAKPTTETVKKGYVGIHSSGFRDFLLKPELLRAFEDSGFEHPSEVQHECIPQAILGMDVTCQAKSGIGRTVVFVLSTLQQIDYVPGQVATLVLCHTRELAYQICHEVHKELLKNKCPHIVVGTPRRIRALTRDKDFGLKNVRHFILDASNSRCWSLSACFYYVIYFKDHLSTISFHRWKAATPTTTITLFLRHLQDLHLRYRN</sequence>
<reference evidence="9 10" key="1">
    <citation type="journal article" date="2022" name="Nat. Genet.">
        <title>Improved pea reference genome and pan-genome highlight genomic features and evolutionary characteristics.</title>
        <authorList>
            <person name="Yang T."/>
            <person name="Liu R."/>
            <person name="Luo Y."/>
            <person name="Hu S."/>
            <person name="Wang D."/>
            <person name="Wang C."/>
            <person name="Pandey M.K."/>
            <person name="Ge S."/>
            <person name="Xu Q."/>
            <person name="Li N."/>
            <person name="Li G."/>
            <person name="Huang Y."/>
            <person name="Saxena R.K."/>
            <person name="Ji Y."/>
            <person name="Li M."/>
            <person name="Yan X."/>
            <person name="He Y."/>
            <person name="Liu Y."/>
            <person name="Wang X."/>
            <person name="Xiang C."/>
            <person name="Varshney R.K."/>
            <person name="Ding H."/>
            <person name="Gao S."/>
            <person name="Zong X."/>
        </authorList>
    </citation>
    <scope>NUCLEOTIDE SEQUENCE [LARGE SCALE GENOMIC DNA]</scope>
    <source>
        <strain evidence="9 10">cv. Zhongwan 6</strain>
    </source>
</reference>
<dbReference type="Gramene" id="Psat02G0216100-T1">
    <property type="protein sequence ID" value="KAI5435638.1"/>
    <property type="gene ID" value="KIW84_022161"/>
</dbReference>
<dbReference type="InterPro" id="IPR014001">
    <property type="entry name" value="Helicase_ATP-bd"/>
</dbReference>
<dbReference type="SMART" id="SM00487">
    <property type="entry name" value="DEXDc"/>
    <property type="match status" value="1"/>
</dbReference>
<comment type="domain">
    <text evidence="6">The Q motif is unique to and characteristic of the DEAD box family of RNA helicases and controls ATP binding and hydrolysis.</text>
</comment>
<dbReference type="SUPFAM" id="SSF52540">
    <property type="entry name" value="P-loop containing nucleoside triphosphate hydrolases"/>
    <property type="match status" value="1"/>
</dbReference>
<evidence type="ECO:0000313" key="9">
    <source>
        <dbReference type="EMBL" id="KAI5435638.1"/>
    </source>
</evidence>
<keyword evidence="10" id="KW-1185">Reference proteome</keyword>
<evidence type="ECO:0000313" key="10">
    <source>
        <dbReference type="Proteomes" id="UP001058974"/>
    </source>
</evidence>
<dbReference type="EC" id="3.6.4.13" evidence="6"/>
<keyword evidence="2 6" id="KW-0378">Hydrolase</keyword>
<proteinExistence type="inferred from homology"/>
<feature type="domain" description="Helicase ATP-binding" evidence="7">
    <location>
        <begin position="73"/>
        <end position="181"/>
    </location>
</feature>
<protein>
    <recommendedName>
        <fullName evidence="6">ATP-dependent RNA helicase</fullName>
        <ecNumber evidence="6">3.6.4.13</ecNumber>
    </recommendedName>
</protein>
<gene>
    <name evidence="9" type="ORF">KIW84_022161</name>
</gene>
<evidence type="ECO:0000259" key="7">
    <source>
        <dbReference type="PROSITE" id="PS51192"/>
    </source>
</evidence>
<dbReference type="GO" id="GO:0016787">
    <property type="term" value="F:hydrolase activity"/>
    <property type="evidence" value="ECO:0007669"/>
    <property type="project" value="UniProtKB-KW"/>
</dbReference>
<dbReference type="PANTHER" id="PTHR24031">
    <property type="entry name" value="RNA HELICASE"/>
    <property type="match status" value="1"/>
</dbReference>
<evidence type="ECO:0000259" key="8">
    <source>
        <dbReference type="PROSITE" id="PS51195"/>
    </source>
</evidence>
<evidence type="ECO:0000256" key="5">
    <source>
        <dbReference type="PROSITE-ProRule" id="PRU00552"/>
    </source>
</evidence>
<dbReference type="Proteomes" id="UP001058974">
    <property type="component" value="Chromosome 2"/>
</dbReference>
<keyword evidence="6" id="KW-0694">RNA-binding</keyword>
<dbReference type="GO" id="GO:0003723">
    <property type="term" value="F:RNA binding"/>
    <property type="evidence" value="ECO:0007669"/>
    <property type="project" value="UniProtKB-UniRule"/>
</dbReference>
<comment type="catalytic activity">
    <reaction evidence="6">
        <text>ATP + H2O = ADP + phosphate + H(+)</text>
        <dbReference type="Rhea" id="RHEA:13065"/>
        <dbReference type="ChEBI" id="CHEBI:15377"/>
        <dbReference type="ChEBI" id="CHEBI:15378"/>
        <dbReference type="ChEBI" id="CHEBI:30616"/>
        <dbReference type="ChEBI" id="CHEBI:43474"/>
        <dbReference type="ChEBI" id="CHEBI:456216"/>
        <dbReference type="EC" id="3.6.4.13"/>
    </reaction>
</comment>
<keyword evidence="4 6" id="KW-0067">ATP-binding</keyword>
<dbReference type="GO" id="GO:0003724">
    <property type="term" value="F:RNA helicase activity"/>
    <property type="evidence" value="ECO:0007669"/>
    <property type="project" value="UniProtKB-EC"/>
</dbReference>
<evidence type="ECO:0000256" key="2">
    <source>
        <dbReference type="ARBA" id="ARBA00022801"/>
    </source>
</evidence>
<comment type="caution">
    <text evidence="9">The sequence shown here is derived from an EMBL/GenBank/DDBJ whole genome shotgun (WGS) entry which is preliminary data.</text>
</comment>
<dbReference type="PROSITE" id="PS51192">
    <property type="entry name" value="HELICASE_ATP_BIND_1"/>
    <property type="match status" value="1"/>
</dbReference>
<dbReference type="InterPro" id="IPR014014">
    <property type="entry name" value="RNA_helicase_DEAD_Q_motif"/>
</dbReference>
<feature type="short sequence motif" description="Q motif" evidence="5">
    <location>
        <begin position="42"/>
        <end position="70"/>
    </location>
</feature>
<evidence type="ECO:0000256" key="6">
    <source>
        <dbReference type="RuleBase" id="RU365068"/>
    </source>
</evidence>
<dbReference type="Gene3D" id="3.40.50.300">
    <property type="entry name" value="P-loop containing nucleotide triphosphate hydrolases"/>
    <property type="match status" value="2"/>
</dbReference>
<evidence type="ECO:0000256" key="4">
    <source>
        <dbReference type="ARBA" id="ARBA00022840"/>
    </source>
</evidence>
<accession>A0A9D5B6A9</accession>
<keyword evidence="3 6" id="KW-0347">Helicase</keyword>
<feature type="domain" description="DEAD-box RNA helicase Q" evidence="8">
    <location>
        <begin position="42"/>
        <end position="70"/>
    </location>
</feature>
<dbReference type="AlphaFoldDB" id="A0A9D5B6A9"/>
<dbReference type="GO" id="GO:0005524">
    <property type="term" value="F:ATP binding"/>
    <property type="evidence" value="ECO:0007669"/>
    <property type="project" value="UniProtKB-UniRule"/>
</dbReference>
<evidence type="ECO:0000256" key="3">
    <source>
        <dbReference type="ARBA" id="ARBA00022806"/>
    </source>
</evidence>
<dbReference type="InterPro" id="IPR011545">
    <property type="entry name" value="DEAD/DEAH_box_helicase_dom"/>
</dbReference>